<dbReference type="Gene3D" id="1.20.1570.10">
    <property type="entry name" value="dip2346 domain like"/>
    <property type="match status" value="1"/>
</dbReference>
<name>A0A1L7D611_9CORY</name>
<dbReference type="Pfam" id="PF20921">
    <property type="entry name" value="DUF1846_C"/>
    <property type="match status" value="1"/>
</dbReference>
<dbReference type="PIRSF" id="PIRSF033132">
    <property type="entry name" value="DUF1846"/>
    <property type="match status" value="1"/>
</dbReference>
<dbReference type="Pfam" id="PF08903">
    <property type="entry name" value="DUF1846"/>
    <property type="match status" value="1"/>
</dbReference>
<evidence type="ECO:0000259" key="3">
    <source>
        <dbReference type="Pfam" id="PF20921"/>
    </source>
</evidence>
<dbReference type="RefSeq" id="WP_075736114.1">
    <property type="nucleotide sequence ID" value="NZ_CP009249.1"/>
</dbReference>
<dbReference type="EMBL" id="CP009249">
    <property type="protein sequence ID" value="APT93481.1"/>
    <property type="molecule type" value="Genomic_DNA"/>
</dbReference>
<dbReference type="Proteomes" id="UP000185491">
    <property type="component" value="Chromosome"/>
</dbReference>
<dbReference type="OrthoDB" id="9803572at2"/>
<sequence>MARKIGFDREQYIEMQSRHINNRREEIGGKLYLEMGGKLFDDMHASRVLPGFTPDNKIAMLERIKDDVEILVCINAKDIQRGKIRADLGISYEDDVLRLVDVFRDRGFLVEHVVMTQLEEGNQQAEAFIDRMGRLGLKVARHRVIPGYPANTDLIVSEEGLGKNEYAETTRDLVVVTAPGPGSGKLATALSQVYHEHQRGVEAGYAKFETFPIWNLPLEHPVNLAYEAATVDLNDANVIDHFHLSAHGESTVNYNRDVEAFPLLKVLLEKLTGKTPYESPTDMGVNMAGFCITDDAVCREASKQEIIRRYFKALVEEKASGLDTTQSDRAAVVMAKAGIKATDRPVVAPARARAEETGEPASAIELADGTLVIGSTSELLGNSSAMLLNALKHLAGIDDDIHLLSPESIEPIQTVKTKHLGSRNPRLHTDEVLIALSVSAAKDENARKALDQLKNLRGCDVHTTTILGSVDEGIFRNLGVLVTSDPVFARKKALYQKR</sequence>
<dbReference type="NCBIfam" id="NF010184">
    <property type="entry name" value="PRK13663.1"/>
    <property type="match status" value="1"/>
</dbReference>
<dbReference type="STRING" id="161895.CPHO_11935"/>
<evidence type="ECO:0000313" key="4">
    <source>
        <dbReference type="EMBL" id="APT93481.1"/>
    </source>
</evidence>
<dbReference type="HAMAP" id="MF_01567">
    <property type="entry name" value="UPF0371"/>
    <property type="match status" value="1"/>
</dbReference>
<dbReference type="InterPro" id="IPR048496">
    <property type="entry name" value="DUF1846_N"/>
</dbReference>
<keyword evidence="5" id="KW-1185">Reference proteome</keyword>
<dbReference type="Gene3D" id="3.10.630.10">
    <property type="entry name" value="dip2346 domain like"/>
    <property type="match status" value="1"/>
</dbReference>
<dbReference type="AlphaFoldDB" id="A0A1L7D611"/>
<reference evidence="4 5" key="1">
    <citation type="submission" date="2014-08" db="EMBL/GenBank/DDBJ databases">
        <title>Complete genome sequence of Corynebacterium phocae M408/89/1(T)(=DSM 44612(T)), isolated from the common seal (Phoca vitulina).</title>
        <authorList>
            <person name="Ruckert C."/>
            <person name="Albersmeier A."/>
            <person name="Winkler A."/>
            <person name="Kalinowski J."/>
        </authorList>
    </citation>
    <scope>NUCLEOTIDE SEQUENCE [LARGE SCALE GENOMIC DNA]</scope>
    <source>
        <strain evidence="4 5">M408/89/1</strain>
    </source>
</reference>
<evidence type="ECO:0000259" key="2">
    <source>
        <dbReference type="Pfam" id="PF08903"/>
    </source>
</evidence>
<gene>
    <name evidence="4" type="ORF">CPHO_11935</name>
</gene>
<dbReference type="Gene3D" id="3.40.140.40">
    <property type="entry name" value="Domain of unknown function (DUF1846), C-terminal subdomain"/>
    <property type="match status" value="1"/>
</dbReference>
<feature type="domain" description="DUF1846" evidence="2">
    <location>
        <begin position="5"/>
        <end position="337"/>
    </location>
</feature>
<accession>A0A1L7D611</accession>
<feature type="domain" description="DUF1846" evidence="3">
    <location>
        <begin position="343"/>
        <end position="492"/>
    </location>
</feature>
<evidence type="ECO:0000256" key="1">
    <source>
        <dbReference type="HAMAP-Rule" id="MF_01567"/>
    </source>
</evidence>
<proteinExistence type="inferred from homology"/>
<protein>
    <recommendedName>
        <fullName evidence="1">UPF0371 protein CPHO_11935</fullName>
    </recommendedName>
</protein>
<dbReference type="KEGG" id="cpho:CPHO_11935"/>
<organism evidence="4 5">
    <name type="scientific">Corynebacterium phocae</name>
    <dbReference type="NCBI Taxonomy" id="161895"/>
    <lineage>
        <taxon>Bacteria</taxon>
        <taxon>Bacillati</taxon>
        <taxon>Actinomycetota</taxon>
        <taxon>Actinomycetes</taxon>
        <taxon>Mycobacteriales</taxon>
        <taxon>Corynebacteriaceae</taxon>
        <taxon>Corynebacterium</taxon>
    </lineage>
</organism>
<comment type="similarity">
    <text evidence="1">Belongs to the UPF0371 family.</text>
</comment>
<dbReference type="InterPro" id="IPR048441">
    <property type="entry name" value="DUF1846_C"/>
</dbReference>
<dbReference type="InterPro" id="IPR014999">
    <property type="entry name" value="DUF1846"/>
</dbReference>
<evidence type="ECO:0000313" key="5">
    <source>
        <dbReference type="Proteomes" id="UP000185491"/>
    </source>
</evidence>